<comment type="subunit">
    <text evidence="7">Component of the NuA4 histone acetyltransferase complex. Interacts with ARP4 and SWC4, and (via HSA domain) with TAF14 and TAF14B.</text>
</comment>
<feature type="region of interest" description="Disordered" evidence="8">
    <location>
        <begin position="1189"/>
        <end position="1216"/>
    </location>
</feature>
<feature type="compositionally biased region" description="Low complexity" evidence="8">
    <location>
        <begin position="2021"/>
        <end position="2037"/>
    </location>
</feature>
<proteinExistence type="inferred from homology"/>
<feature type="region of interest" description="Disordered" evidence="8">
    <location>
        <begin position="310"/>
        <end position="331"/>
    </location>
</feature>
<feature type="region of interest" description="Disordered" evidence="8">
    <location>
        <begin position="360"/>
        <end position="392"/>
    </location>
</feature>
<evidence type="ECO:0000256" key="3">
    <source>
        <dbReference type="ARBA" id="ARBA00022853"/>
    </source>
</evidence>
<evidence type="ECO:0000313" key="11">
    <source>
        <dbReference type="EMBL" id="KAJ4969404.1"/>
    </source>
</evidence>
<dbReference type="Pfam" id="PF13921">
    <property type="entry name" value="Myb_DNA-bind_6"/>
    <property type="match status" value="1"/>
</dbReference>
<feature type="region of interest" description="Disordered" evidence="8">
    <location>
        <begin position="1592"/>
        <end position="1724"/>
    </location>
</feature>
<evidence type="ECO:0000256" key="4">
    <source>
        <dbReference type="ARBA" id="ARBA00023125"/>
    </source>
</evidence>
<dbReference type="Proteomes" id="UP001141806">
    <property type="component" value="Unassembled WGS sequence"/>
</dbReference>
<feature type="compositionally biased region" description="Low complexity" evidence="8">
    <location>
        <begin position="1994"/>
        <end position="2011"/>
    </location>
</feature>
<feature type="domain" description="Myb-like" evidence="9">
    <location>
        <begin position="1137"/>
        <end position="1189"/>
    </location>
</feature>
<dbReference type="SMART" id="SM00717">
    <property type="entry name" value="SANT"/>
    <property type="match status" value="1"/>
</dbReference>
<feature type="compositionally biased region" description="Low complexity" evidence="8">
    <location>
        <begin position="1696"/>
        <end position="1707"/>
    </location>
</feature>
<comment type="function">
    <text evidence="6">Component of the NuA4 histone acetyltransferase complex which is involved in transcriptional activation of selected genes principally by acetylation of nucleosomal histone H4 and H2A.</text>
</comment>
<comment type="caution">
    <text evidence="11">The sequence shown here is derived from an EMBL/GenBank/DDBJ whole genome shotgun (WGS) entry which is preliminary data.</text>
</comment>
<dbReference type="GO" id="GO:0009909">
    <property type="term" value="P:regulation of flower development"/>
    <property type="evidence" value="ECO:0007669"/>
    <property type="project" value="UniProtKB-ARBA"/>
</dbReference>
<feature type="compositionally biased region" description="Polar residues" evidence="8">
    <location>
        <begin position="536"/>
        <end position="556"/>
    </location>
</feature>
<dbReference type="SMART" id="SM00573">
    <property type="entry name" value="HSA"/>
    <property type="match status" value="1"/>
</dbReference>
<feature type="region of interest" description="Disordered" evidence="8">
    <location>
        <begin position="1041"/>
        <end position="1070"/>
    </location>
</feature>
<dbReference type="GO" id="GO:0003677">
    <property type="term" value="F:DNA binding"/>
    <property type="evidence" value="ECO:0007669"/>
    <property type="project" value="UniProtKB-KW"/>
</dbReference>
<evidence type="ECO:0000259" key="10">
    <source>
        <dbReference type="PROSITE" id="PS51204"/>
    </source>
</evidence>
<evidence type="ECO:0000259" key="9">
    <source>
        <dbReference type="PROSITE" id="PS50090"/>
    </source>
</evidence>
<feature type="region of interest" description="Disordered" evidence="8">
    <location>
        <begin position="1773"/>
        <end position="1888"/>
    </location>
</feature>
<feature type="compositionally biased region" description="Polar residues" evidence="8">
    <location>
        <begin position="251"/>
        <end position="270"/>
    </location>
</feature>
<feature type="compositionally biased region" description="Polar residues" evidence="8">
    <location>
        <begin position="1877"/>
        <end position="1888"/>
    </location>
</feature>
<feature type="region of interest" description="Disordered" evidence="8">
    <location>
        <begin position="846"/>
        <end position="865"/>
    </location>
</feature>
<evidence type="ECO:0000256" key="5">
    <source>
        <dbReference type="ARBA" id="ARBA00023242"/>
    </source>
</evidence>
<evidence type="ECO:0000256" key="7">
    <source>
        <dbReference type="ARBA" id="ARBA00062794"/>
    </source>
</evidence>
<dbReference type="Pfam" id="PF07529">
    <property type="entry name" value="HSA"/>
    <property type="match status" value="1"/>
</dbReference>
<keyword evidence="3" id="KW-0156">Chromatin regulator</keyword>
<accession>A0A9Q0QRU8</accession>
<feature type="compositionally biased region" description="Polar residues" evidence="8">
    <location>
        <begin position="1780"/>
        <end position="1799"/>
    </location>
</feature>
<feature type="compositionally biased region" description="Low complexity" evidence="8">
    <location>
        <begin position="1542"/>
        <end position="1555"/>
    </location>
</feature>
<evidence type="ECO:0000256" key="6">
    <source>
        <dbReference type="ARBA" id="ARBA00057743"/>
    </source>
</evidence>
<feature type="compositionally biased region" description="Polar residues" evidence="8">
    <location>
        <begin position="1647"/>
        <end position="1658"/>
    </location>
</feature>
<feature type="region of interest" description="Disordered" evidence="8">
    <location>
        <begin position="1536"/>
        <end position="1576"/>
    </location>
</feature>
<feature type="region of interest" description="Disordered" evidence="8">
    <location>
        <begin position="1340"/>
        <end position="1374"/>
    </location>
</feature>
<keyword evidence="5" id="KW-0539">Nucleus</keyword>
<evidence type="ECO:0000313" key="12">
    <source>
        <dbReference type="Proteomes" id="UP001141806"/>
    </source>
</evidence>
<feature type="region of interest" description="Disordered" evidence="8">
    <location>
        <begin position="1988"/>
        <end position="2104"/>
    </location>
</feature>
<feature type="compositionally biased region" description="Low complexity" evidence="8">
    <location>
        <begin position="2047"/>
        <end position="2072"/>
    </location>
</feature>
<evidence type="ECO:0000256" key="8">
    <source>
        <dbReference type="SAM" id="MobiDB-lite"/>
    </source>
</evidence>
<feature type="compositionally biased region" description="Low complexity" evidence="8">
    <location>
        <begin position="1629"/>
        <end position="1644"/>
    </location>
</feature>
<dbReference type="GO" id="GO:0035267">
    <property type="term" value="C:NuA4 histone acetyltransferase complex"/>
    <property type="evidence" value="ECO:0007669"/>
    <property type="project" value="InterPro"/>
</dbReference>
<dbReference type="EMBL" id="JAMYWD010000006">
    <property type="protein sequence ID" value="KAJ4969404.1"/>
    <property type="molecule type" value="Genomic_DNA"/>
</dbReference>
<organism evidence="11 12">
    <name type="scientific">Protea cynaroides</name>
    <dbReference type="NCBI Taxonomy" id="273540"/>
    <lineage>
        <taxon>Eukaryota</taxon>
        <taxon>Viridiplantae</taxon>
        <taxon>Streptophyta</taxon>
        <taxon>Embryophyta</taxon>
        <taxon>Tracheophyta</taxon>
        <taxon>Spermatophyta</taxon>
        <taxon>Magnoliopsida</taxon>
        <taxon>Proteales</taxon>
        <taxon>Proteaceae</taxon>
        <taxon>Protea</taxon>
    </lineage>
</organism>
<dbReference type="PROSITE" id="PS50090">
    <property type="entry name" value="MYB_LIKE"/>
    <property type="match status" value="1"/>
</dbReference>
<dbReference type="GO" id="GO:0048510">
    <property type="term" value="P:regulation of timing of transition from vegetative to reproductive phase"/>
    <property type="evidence" value="ECO:0007669"/>
    <property type="project" value="UniProtKB-ARBA"/>
</dbReference>
<dbReference type="PANTHER" id="PTHR46774">
    <property type="entry name" value="CHROMATIN MODIFICATION-RELATED PROTEIN EAF1 A-RELATED"/>
    <property type="match status" value="1"/>
</dbReference>
<dbReference type="OrthoDB" id="372624at2759"/>
<feature type="domain" description="HSA" evidence="10">
    <location>
        <begin position="603"/>
        <end position="678"/>
    </location>
</feature>
<reference evidence="11" key="1">
    <citation type="journal article" date="2023" name="Plant J.">
        <title>The genome of the king protea, Protea cynaroides.</title>
        <authorList>
            <person name="Chang J."/>
            <person name="Duong T.A."/>
            <person name="Schoeman C."/>
            <person name="Ma X."/>
            <person name="Roodt D."/>
            <person name="Barker N."/>
            <person name="Li Z."/>
            <person name="Van de Peer Y."/>
            <person name="Mizrachi E."/>
        </authorList>
    </citation>
    <scope>NUCLEOTIDE SEQUENCE</scope>
    <source>
        <tissue evidence="11">Young leaves</tissue>
    </source>
</reference>
<dbReference type="FunFam" id="1.10.10.60:FF:000578">
    <property type="entry name" value="Helicase/SANT-associated, DNA binding protein"/>
    <property type="match status" value="1"/>
</dbReference>
<feature type="compositionally biased region" description="Low complexity" evidence="8">
    <location>
        <begin position="1592"/>
        <end position="1605"/>
    </location>
</feature>
<sequence length="2104" mass="228289">MGHLNEFLNPRSALLVNAEVDSMGGVIDGGVGIANETSPRRAAIEKAQAELRQEYDVREEHRRELEFLEKGGNPLDFKLRPATSISVQSTSLTDQPAEQFVTSEAKGSFALAASPHGDSVESSGRPGAPSSREPNSGDNLLLFDGESYPLEGKRNSKHTLRRNNISPSEHSSRLDGNHKAKESEDSAMFRLVKSQAYARRNRSRPSRESARACSTDVVPPADGNGSSSLPSARHGSRDAKGAVMEAKAQKDTVSSISNSKSTGPNSSLVSKNVASNNQVDMELDAGQAHKTATGLSKVGLPEVPEVVASRGLRDGNDNQQPPVGDDKVPDSNACVYPDLGEQGVPAGLDCKLSTLTAKTENHPGVGELNGFSTLNRDEKDTQNGTTKLSTKGLDLESSGTQITHSLDGNVASDPCQNKLHANGNFNENKLIFEENLATTAVNAVKQNSETKTVDAICVSSDFHDSSKQNLSNNVSDVKFEEEICDSRTGLQNEGKPSNDIEGTEPGNNVGSKTENKLDSSLGDNSNSRKGGFSPQGGPSSTAVSSNCELPDPTSSGRGLVAASELQTCGQNQLKVLSKEHEDFILKEAQTIEAKRKRISELSVGNLPSEFRRKSHWDFVLEEMAWLANDFMQEHLWKITAAAQICHLVASTGGIRFNERNLRRKQRKVAHILAKAVMQFWCSAETFVSSNDPTVGLKEWKAGLVGSTKVNVGEAIEDYNGELNMDAGKHLEEPDCSQSPQLAIQGYAVRLLQCNSFHDHPLQAEAPATPDRISDTGILEREECYSKESLLYTVLPGAMDEYRKSVESHWAQYEKTGNNMQQEEVETSMYDALSEFVSQENAYEEDERETKAYYSPGSFGGRKSSKFSQKKRKTWLQSYPPRSYEVGADVPYGMENKLVTLPPSLIGKRPNSLAVGSIPTKRIRTAARQRVLSPFSAAATGSVQITNKTDVSSGDTSSFQDDQSTLHGGSQFRKAMEIESTGEFGKQSPFDYTDISTRPKKKKKAKHLLFKNSVHSTEAAILSGKSAAYEQRWQLDSMFQNEQRDHAKKRSEGHHFESNGNSGIFGQHAAKKPKIMKQLADASPENFAPMSGSIPSPVASQISNMSNPNKLMKMIAGRDRGRKAKALKAPAGQSGSGSPWSLFEDQALVVLVHDMGPNWELVSDAINSTLQFKCIFRKPKECKERHKILMDRNGGDGADSAEDSGSSQPYPSTLPGIPKGSARQLFQRLQGPMEEDTLKSHFEKIILLGRQLHSRRSQNGNQELKQIAPVHNSHVLALSQVCLNNLNGGPLTPLDLCDATTSSSDVLSLGYQGSHSSGLAISNQGPVAPVLPTSGANTMLQGSSGMALGSSLPSPSGALSAPTRDGQRYGAPRPASLPIDEQQRIQQYSQMLSGRNIQQPGMTVPGAMPGTDRGVRMLSGGNGMGMMCGMNRGMPMPRPGFQGIGSAAMLNSGTMLPSGGLGMPSPVNMHPGAVSAQGNSMLGSRDALHLMRPGQNPEDQRQMMIQELQMQVTQGSSQGVPPYNGMSTAFSNQTIPPPVQAFPVPHQQQPQMPPQQSHVLGNPHHPRLQGNSHTTNPQQQAYVLRLAKERQLQQQRYLHQHQQQHQFAASNPLMPHPQPQSQHSITSTLQNNSQIQQQVSSQPVSMAPPNSQHSLTPSSPMNPIPSQPQQKHHLPTQGHGRNPQAGGVSLPNQMMKQRQQQQQQLQQPGRHHPQQRQHSQSLQQQAKLMKGLGRGNMMIHQNLAVDPSHVNGLSKTQGDQVVEKGEQVMHMMQGQGLYPGSGSNSIQPGKQLMPQSSNQCQPQQKMFPRPPPPSSKQLSQMPSHPDSCNQGQVPPVPSGHIPSQQPVPPLSMVSSHQQQHPQPQQRQAGQPSHAIQRMLQQSRQMNSETTMQSTAEHIQVSEQPGNKTFQMATTTTMPQSCSESTSVLPGVSTASTPQWKAPEPLYNAGSPNAATNLAAIGNSPLSNTVVTESVASPTQGLAQRQFSGGMFIHGQNSGPQWQQQPQQHQPSQPSLPPPPSPSASQQQTQQIQPQQQQQHHYHQPSPPHHQSSATTQRPQSSPPSQHHQQEPPQQLQPPQPQQSQQQHLPAGEGGLHSRPTNSGSG</sequence>
<evidence type="ECO:0008006" key="13">
    <source>
        <dbReference type="Google" id="ProtNLM"/>
    </source>
</evidence>
<dbReference type="GO" id="GO:0005634">
    <property type="term" value="C:nucleus"/>
    <property type="evidence" value="ECO:0007669"/>
    <property type="project" value="UniProtKB-SubCell"/>
</dbReference>
<feature type="compositionally biased region" description="Basic and acidic residues" evidence="8">
    <location>
        <begin position="170"/>
        <end position="184"/>
    </location>
</feature>
<dbReference type="Gene3D" id="1.10.10.60">
    <property type="entry name" value="Homeodomain-like"/>
    <property type="match status" value="1"/>
</dbReference>
<feature type="compositionally biased region" description="Polar residues" evidence="8">
    <location>
        <begin position="1618"/>
        <end position="1628"/>
    </location>
</feature>
<feature type="compositionally biased region" description="Low complexity" evidence="8">
    <location>
        <begin position="1715"/>
        <end position="1724"/>
    </location>
</feature>
<dbReference type="PANTHER" id="PTHR46774:SF3">
    <property type="entry name" value="CHROMATIN MODIFICATION-RELATED PROTEIN EAF1 A-RELATED"/>
    <property type="match status" value="1"/>
</dbReference>
<gene>
    <name evidence="11" type="ORF">NE237_016105</name>
</gene>
<dbReference type="CDD" id="cd00167">
    <property type="entry name" value="SANT"/>
    <property type="match status" value="1"/>
</dbReference>
<feature type="compositionally biased region" description="Low complexity" evidence="8">
    <location>
        <begin position="1342"/>
        <end position="1361"/>
    </location>
</feature>
<comment type="subcellular location">
    <subcellularLocation>
        <location evidence="1">Nucleus</location>
    </subcellularLocation>
</comment>
<feature type="region of interest" description="Disordered" evidence="8">
    <location>
        <begin position="947"/>
        <end position="968"/>
    </location>
</feature>
<comment type="similarity">
    <text evidence="2">Belongs to the EAF1 family.</text>
</comment>
<feature type="compositionally biased region" description="Polar residues" evidence="8">
    <location>
        <begin position="947"/>
        <end position="967"/>
    </location>
</feature>
<dbReference type="InterPro" id="IPR014012">
    <property type="entry name" value="HSA_dom"/>
</dbReference>
<keyword evidence="4" id="KW-0238">DNA-binding</keyword>
<feature type="compositionally biased region" description="Low complexity" evidence="8">
    <location>
        <begin position="1853"/>
        <end position="1872"/>
    </location>
</feature>
<name>A0A9Q0QRU8_9MAGN</name>
<dbReference type="GO" id="GO:0006325">
    <property type="term" value="P:chromatin organization"/>
    <property type="evidence" value="ECO:0007669"/>
    <property type="project" value="UniProtKB-KW"/>
</dbReference>
<feature type="region of interest" description="Disordered" evidence="8">
    <location>
        <begin position="487"/>
        <end position="558"/>
    </location>
</feature>
<evidence type="ECO:0000256" key="1">
    <source>
        <dbReference type="ARBA" id="ARBA00004123"/>
    </source>
</evidence>
<feature type="region of interest" description="Disordered" evidence="8">
    <location>
        <begin position="113"/>
        <end position="270"/>
    </location>
</feature>
<dbReference type="PROSITE" id="PS51204">
    <property type="entry name" value="HSA"/>
    <property type="match status" value="1"/>
</dbReference>
<protein>
    <recommendedName>
        <fullName evidence="13">Chromatin modification-related protein EAF1 B-like</fullName>
    </recommendedName>
</protein>
<dbReference type="InterPro" id="IPR001005">
    <property type="entry name" value="SANT/Myb"/>
</dbReference>
<evidence type="ECO:0000256" key="2">
    <source>
        <dbReference type="ARBA" id="ARBA00008913"/>
    </source>
</evidence>
<keyword evidence="12" id="KW-1185">Reference proteome</keyword>
<dbReference type="InterPro" id="IPR044798">
    <property type="entry name" value="EAF1A/B"/>
</dbReference>